<dbReference type="GO" id="GO:0022625">
    <property type="term" value="C:cytosolic large ribosomal subunit"/>
    <property type="evidence" value="ECO:0007669"/>
    <property type="project" value="TreeGrafter"/>
</dbReference>
<dbReference type="FunFam" id="3.40.1120.10:FF:000001">
    <property type="entry name" value="Ribosomal protein L15"/>
    <property type="match status" value="1"/>
</dbReference>
<name>Q9AW10_GUITH</name>
<protein>
    <recommendedName>
        <fullName evidence="4">Ribosomal protein L15</fullName>
    </recommendedName>
</protein>
<dbReference type="RefSeq" id="XP_001713277.1">
    <property type="nucleotide sequence ID" value="XM_001713225.1"/>
</dbReference>
<organism evidence="5 6">
    <name type="scientific">Guillardia theta</name>
    <name type="common">Cryptophyte</name>
    <name type="synonym">Cryptomonas phi</name>
    <dbReference type="NCBI Taxonomy" id="55529"/>
    <lineage>
        <taxon>Eukaryota</taxon>
        <taxon>Cryptophyceae</taxon>
        <taxon>Pyrenomonadales</taxon>
        <taxon>Geminigeraceae</taxon>
        <taxon>Guillardia</taxon>
    </lineage>
</organism>
<proteinExistence type="inferred from homology"/>
<dbReference type="InterPro" id="IPR000439">
    <property type="entry name" value="Ribosomal_eL15"/>
</dbReference>
<dbReference type="InterPro" id="IPR012678">
    <property type="entry name" value="Ribosomal_uL23/eL15/eS24_sf"/>
</dbReference>
<dbReference type="GO" id="GO:0000428">
    <property type="term" value="C:DNA-directed RNA polymerase complex"/>
    <property type="evidence" value="ECO:0007669"/>
    <property type="project" value="UniProtKB-KW"/>
</dbReference>
<dbReference type="SUPFAM" id="SSF54189">
    <property type="entry name" value="Ribosomal proteins S24e, L23 and L15e"/>
    <property type="match status" value="1"/>
</dbReference>
<dbReference type="PIR" id="B90112">
    <property type="entry name" value="B90112"/>
</dbReference>
<dbReference type="PANTHER" id="PTHR11847">
    <property type="entry name" value="RIBOSOMAL PROTEIN L15"/>
    <property type="match status" value="1"/>
</dbReference>
<dbReference type="PANTHER" id="PTHR11847:SF4">
    <property type="entry name" value="LARGE RIBOSOMAL SUBUNIT PROTEIN EL15"/>
    <property type="match status" value="1"/>
</dbReference>
<dbReference type="GO" id="GO:0002181">
    <property type="term" value="P:cytoplasmic translation"/>
    <property type="evidence" value="ECO:0007669"/>
    <property type="project" value="TreeGrafter"/>
</dbReference>
<reference evidence="5 6" key="1">
    <citation type="journal article" date="2001" name="Nature">
        <title>The highly reduced genome of an enslaved algal nucleus.</title>
        <authorList>
            <person name="Douglas S."/>
            <person name="Zauner S."/>
            <person name="Fraunholz M."/>
            <person name="Beaton M."/>
            <person name="Penny S."/>
            <person name="Deng L."/>
            <person name="Wu X."/>
            <person name="Reith M."/>
            <person name="Cavalier-Smith T."/>
            <person name="Maier U."/>
        </authorList>
    </citation>
    <scope>NUCLEOTIDE SEQUENCE [LARGE SCALE GENOMIC DNA]</scope>
</reference>
<evidence type="ECO:0000256" key="1">
    <source>
        <dbReference type="ARBA" id="ARBA00006857"/>
    </source>
</evidence>
<dbReference type="SMART" id="SM01384">
    <property type="entry name" value="Ribosomal_L15e"/>
    <property type="match status" value="1"/>
</dbReference>
<evidence type="ECO:0000256" key="3">
    <source>
        <dbReference type="ARBA" id="ARBA00023274"/>
    </source>
</evidence>
<evidence type="ECO:0000256" key="4">
    <source>
        <dbReference type="RuleBase" id="RU000663"/>
    </source>
</evidence>
<dbReference type="GeneID" id="857494"/>
<evidence type="ECO:0000313" key="5">
    <source>
        <dbReference type="EMBL" id="CAC27061.1"/>
    </source>
</evidence>
<dbReference type="InterPro" id="IPR024794">
    <property type="entry name" value="Rbsml_eL15_core_dom_sf"/>
</dbReference>
<evidence type="ECO:0000313" key="6">
    <source>
        <dbReference type="Proteomes" id="UP000242167"/>
    </source>
</evidence>
<evidence type="ECO:0000256" key="2">
    <source>
        <dbReference type="ARBA" id="ARBA00022980"/>
    </source>
</evidence>
<gene>
    <name evidence="5" type="primary">rpl15</name>
</gene>
<sequence>MGSNIFVNHIWRKKNTETMHYLLKLRAWEYRKLPSFYRMKKPTRPEKARRLGYRSIKGFCIYRIRIRRGDFKRDYKKGNATGKPKSHAINKIKLRKNKKIIAEERIGKICGNLRILNSYWINQDLKFKYFEVILIDPNCRNVRNSWKIQWICSSKFKHRESRALTKSGKKFRGIVKKGHGSNKFRPSRRQNWKSNNSLKLLRFR</sequence>
<dbReference type="GO" id="GO:0003735">
    <property type="term" value="F:structural constituent of ribosome"/>
    <property type="evidence" value="ECO:0007669"/>
    <property type="project" value="InterPro"/>
</dbReference>
<dbReference type="AlphaFoldDB" id="Q9AW10"/>
<dbReference type="Gene3D" id="3.40.1120.10">
    <property type="entry name" value="Ribosomal protein l15e"/>
    <property type="match status" value="1"/>
</dbReference>
<dbReference type="EMBL" id="AJ010592">
    <property type="protein sequence ID" value="CAC27061.1"/>
    <property type="molecule type" value="Genomic_DNA"/>
</dbReference>
<accession>Q9AW10</accession>
<dbReference type="Pfam" id="PF00827">
    <property type="entry name" value="Ribosomal_L15e"/>
    <property type="match status" value="1"/>
</dbReference>
<dbReference type="Proteomes" id="UP000242167">
    <property type="component" value="Nucleomorph 2"/>
</dbReference>
<comment type="similarity">
    <text evidence="1 4">Belongs to the eukaryotic ribosomal protein eL15 family.</text>
</comment>
<keyword evidence="2 4" id="KW-0689">Ribosomal protein</keyword>
<dbReference type="GO" id="GO:0003723">
    <property type="term" value="F:RNA binding"/>
    <property type="evidence" value="ECO:0007669"/>
    <property type="project" value="TreeGrafter"/>
</dbReference>
<keyword evidence="3 4" id="KW-0687">Ribonucleoprotein</keyword>